<evidence type="ECO:0000256" key="1">
    <source>
        <dbReference type="ARBA" id="ARBA00022737"/>
    </source>
</evidence>
<evidence type="ECO:0000259" key="2">
    <source>
        <dbReference type="Pfam" id="PF25023"/>
    </source>
</evidence>
<accession>A0A1Q2HR23</accession>
<dbReference type="STRING" id="1940790.L21SP3_01506"/>
<dbReference type="AlphaFoldDB" id="A0A1Q2HR23"/>
<dbReference type="Pfam" id="PF25023">
    <property type="entry name" value="TEN_YD-shell"/>
    <property type="match status" value="1"/>
</dbReference>
<feature type="domain" description="Teneurin-like YD-shell" evidence="2">
    <location>
        <begin position="40"/>
        <end position="126"/>
    </location>
</feature>
<dbReference type="InterPro" id="IPR056823">
    <property type="entry name" value="TEN-like_YD-shell"/>
</dbReference>
<dbReference type="Gene3D" id="2.180.10.10">
    <property type="entry name" value="RHS repeat-associated core"/>
    <property type="match status" value="1"/>
</dbReference>
<sequence>METYCLYDTLGRCVKEFTTTDSGETLAGGDEYVYGNGFAELIAVCDASGGVEYALTDALGSVVCLAGSPAYISPVRYDAYGNAGDDTPDMPFGFAGMKSEPAADICLTPNRAYSPGLGRWLSPDPTQIITLSLLYEKILHYRIACGLKKDSKIFLQLL</sequence>
<dbReference type="OrthoDB" id="292779at2"/>
<dbReference type="NCBIfam" id="TIGR03696">
    <property type="entry name" value="Rhs_assc_core"/>
    <property type="match status" value="1"/>
</dbReference>
<reference evidence="4" key="1">
    <citation type="submission" date="2017-02" db="EMBL/GenBank/DDBJ databases">
        <title>Comparative genomics and description of representatives of a novel lineage of planctomycetes thriving in anoxic sediments.</title>
        <authorList>
            <person name="Spring S."/>
            <person name="Bunk B."/>
            <person name="Sproer C."/>
            <person name="Klenk H.-P."/>
        </authorList>
    </citation>
    <scope>NUCLEOTIDE SEQUENCE [LARGE SCALE GENOMIC DNA]</scope>
    <source>
        <strain evidence="4">L21-RPul-D3</strain>
    </source>
</reference>
<dbReference type="InterPro" id="IPR022385">
    <property type="entry name" value="Rhs_assc_core"/>
</dbReference>
<dbReference type="Proteomes" id="UP000188273">
    <property type="component" value="Chromosome"/>
</dbReference>
<keyword evidence="1" id="KW-0677">Repeat</keyword>
<evidence type="ECO:0000313" key="4">
    <source>
        <dbReference type="Proteomes" id="UP000188273"/>
    </source>
</evidence>
<organism evidence="3 4">
    <name type="scientific">Sedimentisphaera cyanobacteriorum</name>
    <dbReference type="NCBI Taxonomy" id="1940790"/>
    <lineage>
        <taxon>Bacteria</taxon>
        <taxon>Pseudomonadati</taxon>
        <taxon>Planctomycetota</taxon>
        <taxon>Phycisphaerae</taxon>
        <taxon>Sedimentisphaerales</taxon>
        <taxon>Sedimentisphaeraceae</taxon>
        <taxon>Sedimentisphaera</taxon>
    </lineage>
</organism>
<gene>
    <name evidence="3" type="ORF">L21SP3_01506</name>
</gene>
<keyword evidence="4" id="KW-1185">Reference proteome</keyword>
<dbReference type="RefSeq" id="WP_077540271.1">
    <property type="nucleotide sequence ID" value="NZ_CP019633.1"/>
</dbReference>
<name>A0A1Q2HR23_9BACT</name>
<proteinExistence type="predicted"/>
<evidence type="ECO:0000313" key="3">
    <source>
        <dbReference type="EMBL" id="AQQ09696.1"/>
    </source>
</evidence>
<dbReference type="KEGG" id="pbu:L21SP3_01506"/>
<dbReference type="EMBL" id="CP019633">
    <property type="protein sequence ID" value="AQQ09696.1"/>
    <property type="molecule type" value="Genomic_DNA"/>
</dbReference>
<protein>
    <submittedName>
        <fullName evidence="3">RHS repeat-associated core domain protein</fullName>
    </submittedName>
</protein>